<dbReference type="InterPro" id="IPR025380">
    <property type="entry name" value="DUF4369"/>
</dbReference>
<protein>
    <submittedName>
        <fullName evidence="7">TlpA disulfide reductase family protein</fullName>
    </submittedName>
</protein>
<dbReference type="CDD" id="cd02966">
    <property type="entry name" value="TlpA_like_family"/>
    <property type="match status" value="1"/>
</dbReference>
<keyword evidence="8" id="KW-1185">Reference proteome</keyword>
<dbReference type="InterPro" id="IPR050553">
    <property type="entry name" value="Thioredoxin_ResA/DsbE_sf"/>
</dbReference>
<dbReference type="RefSeq" id="WP_269428873.1">
    <property type="nucleotide sequence ID" value="NZ_JAPWGM010000007.1"/>
</dbReference>
<dbReference type="InterPro" id="IPR013766">
    <property type="entry name" value="Thioredoxin_domain"/>
</dbReference>
<reference evidence="7" key="1">
    <citation type="submission" date="2022-12" db="EMBL/GenBank/DDBJ databases">
        <title>Genome sequence of HCMS5-2.</title>
        <authorList>
            <person name="Woo H."/>
        </authorList>
    </citation>
    <scope>NUCLEOTIDE SEQUENCE</scope>
    <source>
        <strain evidence="7">HCMS5-2</strain>
    </source>
</reference>
<evidence type="ECO:0000256" key="5">
    <source>
        <dbReference type="SAM" id="SignalP"/>
    </source>
</evidence>
<dbReference type="PANTHER" id="PTHR42852">
    <property type="entry name" value="THIOL:DISULFIDE INTERCHANGE PROTEIN DSBE"/>
    <property type="match status" value="1"/>
</dbReference>
<dbReference type="InterPro" id="IPR017937">
    <property type="entry name" value="Thioredoxin_CS"/>
</dbReference>
<evidence type="ECO:0000313" key="8">
    <source>
        <dbReference type="Proteomes" id="UP001144347"/>
    </source>
</evidence>
<dbReference type="Pfam" id="PF14289">
    <property type="entry name" value="DUF4369"/>
    <property type="match status" value="1"/>
</dbReference>
<organism evidence="7 8">
    <name type="scientific">Pedobacter punctiformis</name>
    <dbReference type="NCBI Taxonomy" id="3004097"/>
    <lineage>
        <taxon>Bacteria</taxon>
        <taxon>Pseudomonadati</taxon>
        <taxon>Bacteroidota</taxon>
        <taxon>Sphingobacteriia</taxon>
        <taxon>Sphingobacteriales</taxon>
        <taxon>Sphingobacteriaceae</taxon>
        <taxon>Pedobacter</taxon>
    </lineage>
</organism>
<dbReference type="Pfam" id="PF00578">
    <property type="entry name" value="AhpC-TSA"/>
    <property type="match status" value="1"/>
</dbReference>
<dbReference type="PROSITE" id="PS00194">
    <property type="entry name" value="THIOREDOXIN_1"/>
    <property type="match status" value="1"/>
</dbReference>
<evidence type="ECO:0000256" key="1">
    <source>
        <dbReference type="ARBA" id="ARBA00004196"/>
    </source>
</evidence>
<evidence type="ECO:0000256" key="4">
    <source>
        <dbReference type="ARBA" id="ARBA00023284"/>
    </source>
</evidence>
<keyword evidence="4" id="KW-0676">Redox-active center</keyword>
<dbReference type="InterPro" id="IPR036249">
    <property type="entry name" value="Thioredoxin-like_sf"/>
</dbReference>
<feature type="signal peptide" evidence="5">
    <location>
        <begin position="1"/>
        <end position="21"/>
    </location>
</feature>
<feature type="chain" id="PRO_5046429468" evidence="5">
    <location>
        <begin position="22"/>
        <end position="329"/>
    </location>
</feature>
<dbReference type="PROSITE" id="PS51352">
    <property type="entry name" value="THIOREDOXIN_2"/>
    <property type="match status" value="1"/>
</dbReference>
<gene>
    <name evidence="7" type="ORF">O0955_17600</name>
</gene>
<keyword evidence="3" id="KW-1015">Disulfide bond</keyword>
<sequence length="329" mass="36831">MKLSLKLIAAIGLGGLSSVSAQTKLNLTGIVAHAETGKVYLQKFSNKMFTTIDSSQINNGKFSFATAVELPELYGLTFDQNKNPLYVFLDNKATTVNLDSVKYYRSSTVSGSVAQDLFNQYRKTKSVKIEDFIKENPSSIVSAYVLYREWSYRLTPAEIEQNIANLDRTLDKTPYVQVLKGLVPVLKSVQPGNRALDFELPDANGKNVKLSDHFGKYLLVDFWASWCPPCRAENPNVVKLFQKYKSKGFDVFGVSLDKSKENWLKAIKDDHLDWTQVSDLQFWNSAGAKIYGVMAIPANVLIDPNGVIIARNLYGADLEKKLEEIFSAK</sequence>
<evidence type="ECO:0000256" key="3">
    <source>
        <dbReference type="ARBA" id="ARBA00023157"/>
    </source>
</evidence>
<keyword evidence="2" id="KW-0201">Cytochrome c-type biogenesis</keyword>
<dbReference type="EMBL" id="JAPWGM010000007">
    <property type="protein sequence ID" value="MCZ4245830.1"/>
    <property type="molecule type" value="Genomic_DNA"/>
</dbReference>
<dbReference type="Gene3D" id="3.40.30.10">
    <property type="entry name" value="Glutaredoxin"/>
    <property type="match status" value="1"/>
</dbReference>
<comment type="caution">
    <text evidence="7">The sequence shown here is derived from an EMBL/GenBank/DDBJ whole genome shotgun (WGS) entry which is preliminary data.</text>
</comment>
<proteinExistence type="predicted"/>
<dbReference type="InterPro" id="IPR000866">
    <property type="entry name" value="AhpC/TSA"/>
</dbReference>
<evidence type="ECO:0000259" key="6">
    <source>
        <dbReference type="PROSITE" id="PS51352"/>
    </source>
</evidence>
<comment type="subcellular location">
    <subcellularLocation>
        <location evidence="1">Cell envelope</location>
    </subcellularLocation>
</comment>
<dbReference type="Proteomes" id="UP001144347">
    <property type="component" value="Unassembled WGS sequence"/>
</dbReference>
<feature type="domain" description="Thioredoxin" evidence="6">
    <location>
        <begin position="189"/>
        <end position="329"/>
    </location>
</feature>
<accession>A0ABT4LD50</accession>
<name>A0ABT4LD50_9SPHI</name>
<dbReference type="SUPFAM" id="SSF52833">
    <property type="entry name" value="Thioredoxin-like"/>
    <property type="match status" value="1"/>
</dbReference>
<dbReference type="PANTHER" id="PTHR42852:SF6">
    <property type="entry name" value="THIOL:DISULFIDE INTERCHANGE PROTEIN DSBE"/>
    <property type="match status" value="1"/>
</dbReference>
<keyword evidence="5" id="KW-0732">Signal</keyword>
<evidence type="ECO:0000313" key="7">
    <source>
        <dbReference type="EMBL" id="MCZ4245830.1"/>
    </source>
</evidence>
<evidence type="ECO:0000256" key="2">
    <source>
        <dbReference type="ARBA" id="ARBA00022748"/>
    </source>
</evidence>